<evidence type="ECO:0000313" key="7">
    <source>
        <dbReference type="EMBL" id="CAI6330402.1"/>
    </source>
</evidence>
<dbReference type="Pfam" id="PF08573">
    <property type="entry name" value="SAE2"/>
    <property type="match status" value="1"/>
</dbReference>
<evidence type="ECO:0000256" key="5">
    <source>
        <dbReference type="SAM" id="MobiDB-lite"/>
    </source>
</evidence>
<feature type="domain" description="DNA endonuclease activator Ctp1 C-terminal" evidence="6">
    <location>
        <begin position="643"/>
        <end position="752"/>
    </location>
</feature>
<reference evidence="7" key="1">
    <citation type="submission" date="2023-01" db="EMBL/GenBank/DDBJ databases">
        <authorList>
            <person name="Van Ghelder C."/>
            <person name="Rancurel C."/>
        </authorList>
    </citation>
    <scope>NUCLEOTIDE SEQUENCE</scope>
    <source>
        <strain evidence="7">CNCM I-4278</strain>
    </source>
</reference>
<evidence type="ECO:0000256" key="4">
    <source>
        <dbReference type="SAM" id="Coils"/>
    </source>
</evidence>
<feature type="compositionally biased region" description="Basic and acidic residues" evidence="5">
    <location>
        <begin position="419"/>
        <end position="430"/>
    </location>
</feature>
<comment type="caution">
    <text evidence="7">The sequence shown here is derived from an EMBL/GenBank/DDBJ whole genome shotgun (WGS) entry which is preliminary data.</text>
</comment>
<evidence type="ECO:0000256" key="3">
    <source>
        <dbReference type="ARBA" id="ARBA00023242"/>
    </source>
</evidence>
<keyword evidence="4" id="KW-0175">Coiled coil</keyword>
<feature type="region of interest" description="Disordered" evidence="5">
    <location>
        <begin position="466"/>
        <end position="502"/>
    </location>
</feature>
<dbReference type="Proteomes" id="UP001152607">
    <property type="component" value="Unassembled WGS sequence"/>
</dbReference>
<dbReference type="GO" id="GO:0005634">
    <property type="term" value="C:nucleus"/>
    <property type="evidence" value="ECO:0007669"/>
    <property type="project" value="UniProtKB-SubCell"/>
</dbReference>
<feature type="coiled-coil region" evidence="4">
    <location>
        <begin position="32"/>
        <end position="73"/>
    </location>
</feature>
<feature type="region of interest" description="Disordered" evidence="5">
    <location>
        <begin position="598"/>
        <end position="620"/>
    </location>
</feature>
<feature type="region of interest" description="Disordered" evidence="5">
    <location>
        <begin position="299"/>
        <end position="356"/>
    </location>
</feature>
<organism evidence="7 8">
    <name type="scientific">Periconia digitata</name>
    <dbReference type="NCBI Taxonomy" id="1303443"/>
    <lineage>
        <taxon>Eukaryota</taxon>
        <taxon>Fungi</taxon>
        <taxon>Dikarya</taxon>
        <taxon>Ascomycota</taxon>
        <taxon>Pezizomycotina</taxon>
        <taxon>Dothideomycetes</taxon>
        <taxon>Pleosporomycetidae</taxon>
        <taxon>Pleosporales</taxon>
        <taxon>Massarineae</taxon>
        <taxon>Periconiaceae</taxon>
        <taxon>Periconia</taxon>
    </lineage>
</organism>
<dbReference type="InterPro" id="IPR013882">
    <property type="entry name" value="Ctp1_C"/>
</dbReference>
<sequence>MDGLAAWVDKNRDIWARVYDEVITPKIESEWKNRNEVQAKELMNKDEEHERNLALVNAEVTCLREENARLTELLQEQGTASISRIEQLDPTILGSTVSKTEIQRLTEKYNELNMRFRNSIQKVQYLERKNAAVMQKNKEMKESVKAWQEYCDRNTIKRRSKVVGNATGQHSDTSGTPDRMEDELKWASSPRCTTLTTPQSLLPQDHSTPGPIVSLASPPRLPSIQGLPRSEVESRIGCQEGGDVARERSQQASSPLPVDHGRILESGVGEIHDSFEEHFGSEKVTSSQTTEDEVIHTNQVAASEGGDNDAPEFLSERSLKRKRKHKPSKDIKVFTDRSDGTPAKPIHVKEEPRSSPPLLRATKSLLRKETMDLDEIGGKFVNTSDKSPSRTAHGRSLMNEVPQHQISNTSRFDGTTVKQESRPEMAETENKRCTGTVRLQMEVEHENLSEAPIHVLKPLNSNAILRTDKETSNKRMRRDGPKSKHNFLTESGETPPPMNDNERLSPRDARAHYNHKLHARKDFATPSKDIMTTPKTAPAKLLAVLPPEGLSPSTSARQLHTTQSTRVPQKKLLASKENLIDRPHAVPNGRPAWIMGTHSGPSRRVASPSIPQNSKPLRSKPMDELGVLDFKPNPAYNQGYTHAFSETVRKRSDRFCLPGCTSAECCGSTFRALARAAAPLDTSQEEDLLHEYLGEAYDTFGLTQMSEAERIELVLQARTRQMANEHGKHRQAFERGRSPPGFWRTGFPDTQEVEADKAKSREIEKGIVKERWLEAQRKGGKWVFRDE</sequence>
<feature type="compositionally biased region" description="Polar residues" evidence="5">
    <location>
        <begin position="381"/>
        <end position="390"/>
    </location>
</feature>
<feature type="compositionally biased region" description="Polar residues" evidence="5">
    <location>
        <begin position="402"/>
        <end position="418"/>
    </location>
</feature>
<proteinExistence type="predicted"/>
<feature type="region of interest" description="Disordered" evidence="5">
    <location>
        <begin position="240"/>
        <end position="260"/>
    </location>
</feature>
<evidence type="ECO:0000313" key="8">
    <source>
        <dbReference type="Proteomes" id="UP001152607"/>
    </source>
</evidence>
<evidence type="ECO:0000256" key="1">
    <source>
        <dbReference type="ARBA" id="ARBA00004123"/>
    </source>
</evidence>
<evidence type="ECO:0000259" key="6">
    <source>
        <dbReference type="Pfam" id="PF08573"/>
    </source>
</evidence>
<dbReference type="OrthoDB" id="5801062at2759"/>
<name>A0A9W4U8X4_9PLEO</name>
<dbReference type="EMBL" id="CAOQHR010000002">
    <property type="protein sequence ID" value="CAI6330402.1"/>
    <property type="molecule type" value="Genomic_DNA"/>
</dbReference>
<gene>
    <name evidence="7" type="ORF">PDIGIT_LOCUS4231</name>
</gene>
<feature type="region of interest" description="Disordered" evidence="5">
    <location>
        <begin position="378"/>
        <end position="430"/>
    </location>
</feature>
<feature type="compositionally biased region" description="Basic and acidic residues" evidence="5">
    <location>
        <begin position="725"/>
        <end position="737"/>
    </location>
</feature>
<keyword evidence="2" id="KW-0227">DNA damage</keyword>
<dbReference type="AlphaFoldDB" id="A0A9W4U8X4"/>
<evidence type="ECO:0000256" key="2">
    <source>
        <dbReference type="ARBA" id="ARBA00022763"/>
    </source>
</evidence>
<accession>A0A9W4U8X4</accession>
<feature type="region of interest" description="Disordered" evidence="5">
    <location>
        <begin position="725"/>
        <end position="748"/>
    </location>
</feature>
<feature type="compositionally biased region" description="Basic and acidic residues" evidence="5">
    <location>
        <begin position="328"/>
        <end position="339"/>
    </location>
</feature>
<feature type="coiled-coil region" evidence="4">
    <location>
        <begin position="102"/>
        <end position="143"/>
    </location>
</feature>
<feature type="compositionally biased region" description="Basic and acidic residues" evidence="5">
    <location>
        <begin position="466"/>
        <end position="482"/>
    </location>
</feature>
<dbReference type="GO" id="GO:0006281">
    <property type="term" value="P:DNA repair"/>
    <property type="evidence" value="ECO:0007669"/>
    <property type="project" value="InterPro"/>
</dbReference>
<protein>
    <recommendedName>
        <fullName evidence="6">DNA endonuclease activator Ctp1 C-terminal domain-containing protein</fullName>
    </recommendedName>
</protein>
<keyword evidence="8" id="KW-1185">Reference proteome</keyword>
<comment type="subcellular location">
    <subcellularLocation>
        <location evidence="1">Nucleus</location>
    </subcellularLocation>
</comment>
<keyword evidence="3" id="KW-0539">Nucleus</keyword>